<dbReference type="PANTHER" id="PTHR24252:SF7">
    <property type="entry name" value="HYALIN"/>
    <property type="match status" value="1"/>
</dbReference>
<feature type="region of interest" description="Disordered" evidence="2">
    <location>
        <begin position="559"/>
        <end position="695"/>
    </location>
</feature>
<feature type="compositionally biased region" description="Basic residues" evidence="2">
    <location>
        <begin position="292"/>
        <end position="308"/>
    </location>
</feature>
<name>A0AAW1TZV7_9CUCU</name>
<evidence type="ECO:0000313" key="4">
    <source>
        <dbReference type="EMBL" id="KAK9873963.1"/>
    </source>
</evidence>
<dbReference type="GO" id="GO:0006508">
    <property type="term" value="P:proteolysis"/>
    <property type="evidence" value="ECO:0007669"/>
    <property type="project" value="InterPro"/>
</dbReference>
<evidence type="ECO:0000256" key="2">
    <source>
        <dbReference type="SAM" id="MobiDB-lite"/>
    </source>
</evidence>
<organism evidence="4 5">
    <name type="scientific">Henosepilachna vigintioctopunctata</name>
    <dbReference type="NCBI Taxonomy" id="420089"/>
    <lineage>
        <taxon>Eukaryota</taxon>
        <taxon>Metazoa</taxon>
        <taxon>Ecdysozoa</taxon>
        <taxon>Arthropoda</taxon>
        <taxon>Hexapoda</taxon>
        <taxon>Insecta</taxon>
        <taxon>Pterygota</taxon>
        <taxon>Neoptera</taxon>
        <taxon>Endopterygota</taxon>
        <taxon>Coleoptera</taxon>
        <taxon>Polyphaga</taxon>
        <taxon>Cucujiformia</taxon>
        <taxon>Coccinelloidea</taxon>
        <taxon>Coccinellidae</taxon>
        <taxon>Epilachninae</taxon>
        <taxon>Epilachnini</taxon>
        <taxon>Henosepilachna</taxon>
    </lineage>
</organism>
<feature type="compositionally biased region" description="Low complexity" evidence="2">
    <location>
        <begin position="575"/>
        <end position="651"/>
    </location>
</feature>
<keyword evidence="5" id="KW-1185">Reference proteome</keyword>
<feature type="domain" description="Peptidase S1" evidence="3">
    <location>
        <begin position="722"/>
        <end position="799"/>
    </location>
</feature>
<dbReference type="GO" id="GO:0004252">
    <property type="term" value="F:serine-type endopeptidase activity"/>
    <property type="evidence" value="ECO:0007669"/>
    <property type="project" value="InterPro"/>
</dbReference>
<comment type="caution">
    <text evidence="4">The sequence shown here is derived from an EMBL/GenBank/DDBJ whole genome shotgun (WGS) entry which is preliminary data.</text>
</comment>
<dbReference type="InterPro" id="IPR043504">
    <property type="entry name" value="Peptidase_S1_PA_chymotrypsin"/>
</dbReference>
<proteinExistence type="predicted"/>
<dbReference type="PANTHER" id="PTHR24252">
    <property type="entry name" value="ACROSIN-RELATED"/>
    <property type="match status" value="1"/>
</dbReference>
<evidence type="ECO:0000259" key="3">
    <source>
        <dbReference type="PROSITE" id="PS50240"/>
    </source>
</evidence>
<feature type="region of interest" description="Disordered" evidence="2">
    <location>
        <begin position="249"/>
        <end position="356"/>
    </location>
</feature>
<dbReference type="InterPro" id="IPR018114">
    <property type="entry name" value="TRYPSIN_HIS"/>
</dbReference>
<dbReference type="Gene3D" id="2.40.10.10">
    <property type="entry name" value="Trypsin-like serine proteases"/>
    <property type="match status" value="1"/>
</dbReference>
<sequence length="799" mass="87247">MFNHECIQRQGELVGACMDGFLFGACCHLPYGTAGELIQNATKNSQKIDNVESPHAKPMIEQSSPPVDITSNGIHHITQTLLNSNVLQTIDNNAIVQINGNENEFSTTGILHHFSPDTSIENTEGVFTPSGYVTKKPTTESRKTTSGTEHSTLAYDHGNPLLTVTVSSPSYTSRPITTTFIRPMFHQKPSDTNKYVLVPTITKPSDHSSEKYPVIHLLESDTTTKAPSYSSSSTKPLSTSYIYDSGTTVYKPYTSKKPPSTSYVFSSTIPPRRTTNSQTTTTKLKPSTTKNKTSKPSKTSNKKTKKPPQTKPSQSTAPYTPNVYQTTKKPPSTSYVYSSQPTRRPGSTVGIEGPGLSVSAEPIPPYSNSVGYPSPAPTLIVLGPVTDDNLSHSSPSYSPSTYPASTYQTTGTKPPRKPINHVTINNHVTQNIFPGTRPPNISPSSLGYVGSSERPSPTVLITPKPSIISSSARPTLSDEYITASINVEPSVDQLVNFPPVRNPNLNMSQYGENDVTTPAFIEDEFLNDKMESFVNKIVQGLQEPFQDLDDIVYNRNKTKPIKKQGVTTKKPVTKPSRPTGTSRPSRPTSVRPASVRPSSVRPSAYTRPSSSYPKPSSSRPSVRPGASSTRPSGRPTSSRPTPVRTQTTVRITTRRPTRRPSNPSSAATTKRTAAPSKKPSKVTRRPTTTESLIEKETLSPAIFTDDYRRECGRRPLVKTGRIVGGREAKFGEWPWQVLVRESTWLGLFTKNKCGGVLISNRYVLTAAHCQPGFLASLVAVFGEFDISENVKRKELLVGT</sequence>
<feature type="compositionally biased region" description="Low complexity" evidence="2">
    <location>
        <begin position="391"/>
        <end position="410"/>
    </location>
</feature>
<dbReference type="PROSITE" id="PS00134">
    <property type="entry name" value="TRYPSIN_HIS"/>
    <property type="match status" value="1"/>
</dbReference>
<dbReference type="PROSITE" id="PS50240">
    <property type="entry name" value="TRYPSIN_DOM"/>
    <property type="match status" value="1"/>
</dbReference>
<dbReference type="SUPFAM" id="SSF50494">
    <property type="entry name" value="Trypsin-like serine proteases"/>
    <property type="match status" value="1"/>
</dbReference>
<dbReference type="EMBL" id="JARQZJ010000031">
    <property type="protein sequence ID" value="KAK9873963.1"/>
    <property type="molecule type" value="Genomic_DNA"/>
</dbReference>
<dbReference type="InterPro" id="IPR001254">
    <property type="entry name" value="Trypsin_dom"/>
</dbReference>
<feature type="compositionally biased region" description="Low complexity" evidence="2">
    <location>
        <begin position="274"/>
        <end position="291"/>
    </location>
</feature>
<dbReference type="InterPro" id="IPR009003">
    <property type="entry name" value="Peptidase_S1_PA"/>
</dbReference>
<gene>
    <name evidence="4" type="ORF">WA026_002314</name>
</gene>
<feature type="region of interest" description="Disordered" evidence="2">
    <location>
        <begin position="390"/>
        <end position="419"/>
    </location>
</feature>
<keyword evidence="1" id="KW-1015">Disulfide bond</keyword>
<feature type="compositionally biased region" description="Polar residues" evidence="2">
    <location>
        <begin position="257"/>
        <end position="269"/>
    </location>
</feature>
<dbReference type="Proteomes" id="UP001431783">
    <property type="component" value="Unassembled WGS sequence"/>
</dbReference>
<feature type="region of interest" description="Disordered" evidence="2">
    <location>
        <begin position="122"/>
        <end position="154"/>
    </location>
</feature>
<dbReference type="Pfam" id="PF00089">
    <property type="entry name" value="Trypsin"/>
    <property type="match status" value="1"/>
</dbReference>
<reference evidence="4 5" key="1">
    <citation type="submission" date="2023-03" db="EMBL/GenBank/DDBJ databases">
        <title>Genome insight into feeding habits of ladybird beetles.</title>
        <authorList>
            <person name="Li H.-S."/>
            <person name="Huang Y.-H."/>
            <person name="Pang H."/>
        </authorList>
    </citation>
    <scope>NUCLEOTIDE SEQUENCE [LARGE SCALE GENOMIC DNA]</scope>
    <source>
        <strain evidence="4">SYSU_2023b</strain>
        <tissue evidence="4">Whole body</tissue>
    </source>
</reference>
<protein>
    <recommendedName>
        <fullName evidence="3">Peptidase S1 domain-containing protein</fullName>
    </recommendedName>
</protein>
<evidence type="ECO:0000313" key="5">
    <source>
        <dbReference type="Proteomes" id="UP001431783"/>
    </source>
</evidence>
<dbReference type="AlphaFoldDB" id="A0AAW1TZV7"/>
<accession>A0AAW1TZV7</accession>
<evidence type="ECO:0000256" key="1">
    <source>
        <dbReference type="ARBA" id="ARBA00023157"/>
    </source>
</evidence>
<feature type="compositionally biased region" description="Polar residues" evidence="2">
    <location>
        <begin position="317"/>
        <end position="342"/>
    </location>
</feature>